<dbReference type="RefSeq" id="WP_013729355.1">
    <property type="nucleotide sequence ID" value="NC_015431.1"/>
</dbReference>
<protein>
    <recommendedName>
        <fullName evidence="4">Lipoprotein</fullName>
    </recommendedName>
</protein>
<dbReference type="InterPro" id="IPR054816">
    <property type="entry name" value="Lipoprotein_mollicutes-type_CS"/>
</dbReference>
<dbReference type="PROSITE" id="PS51257">
    <property type="entry name" value="PROKAR_LIPOPROTEIN"/>
    <property type="match status" value="1"/>
</dbReference>
<dbReference type="KEGG" id="mml:MLC_2070"/>
<accession>F4MPA3</accession>
<gene>
    <name evidence="2" type="ORF">MLC_2070</name>
</gene>
<reference evidence="3" key="1">
    <citation type="journal article" date="2011" name="BMC Genomics">
        <title>Mycoplasma mycoides, from "mycoides Small Colony" to "capri". A microevolutionary perspective.</title>
        <authorList>
            <person name="Thiaucourt F."/>
            <person name="Manso-Silvan L."/>
            <person name="Salah W."/>
            <person name="Barbe V."/>
            <person name="Berger A."/>
            <person name="Jacob D."/>
            <person name="Breton M."/>
            <person name="Dupuy V."/>
            <person name="Lomenech A.M."/>
            <person name="Blanchard A."/>
            <person name="Sirand-Pugnet P."/>
        </authorList>
    </citation>
    <scope>NUCLEOTIDE SEQUENCE [LARGE SCALE GENOMIC DNA]</scope>
    <source>
        <strain evidence="3">95010</strain>
    </source>
</reference>
<evidence type="ECO:0008006" key="4">
    <source>
        <dbReference type="Google" id="ProtNLM"/>
    </source>
</evidence>
<evidence type="ECO:0000313" key="3">
    <source>
        <dbReference type="Proteomes" id="UP000010103"/>
    </source>
</evidence>
<dbReference type="AlphaFoldDB" id="F4MPA3"/>
<dbReference type="NCBIfam" id="NF038029">
    <property type="entry name" value="LP_plasma"/>
    <property type="match status" value="1"/>
</dbReference>
<sequence length="142" mass="16105">MKKVLTLLTSFSLIATSSVLVVSCKTNGLKGKVEKSKDISRNSSKKEKDESKDPETMKEKWQSDQLHNNSGSSSESLSMNNDNILSSIEDENLFIYGYDKWLKDSKNGKSDHFINPKNPNEILLLGYTKETKGTKDIWNRKK</sequence>
<dbReference type="EMBL" id="FQ377874">
    <property type="protein sequence ID" value="CBW53935.1"/>
    <property type="molecule type" value="Genomic_DNA"/>
</dbReference>
<evidence type="ECO:0000313" key="2">
    <source>
        <dbReference type="EMBL" id="CBW53935.1"/>
    </source>
</evidence>
<proteinExistence type="predicted"/>
<name>F4MPA3_MYCML</name>
<organism evidence="2 3">
    <name type="scientific">Mycoplasma mycoides subsp. capri LC str. 95010</name>
    <dbReference type="NCBI Taxonomy" id="862259"/>
    <lineage>
        <taxon>Bacteria</taxon>
        <taxon>Bacillati</taxon>
        <taxon>Mycoplasmatota</taxon>
        <taxon>Mollicutes</taxon>
        <taxon>Mycoplasmataceae</taxon>
        <taxon>Mycoplasma</taxon>
    </lineage>
</organism>
<dbReference type="HOGENOM" id="CLU_1842907_0_0_14"/>
<feature type="compositionally biased region" description="Low complexity" evidence="1">
    <location>
        <begin position="68"/>
        <end position="80"/>
    </location>
</feature>
<feature type="compositionally biased region" description="Basic and acidic residues" evidence="1">
    <location>
        <begin position="31"/>
        <end position="62"/>
    </location>
</feature>
<dbReference type="Proteomes" id="UP000010103">
    <property type="component" value="Chromosome"/>
</dbReference>
<evidence type="ECO:0000256" key="1">
    <source>
        <dbReference type="SAM" id="MobiDB-lite"/>
    </source>
</evidence>
<reference evidence="3" key="2">
    <citation type="journal article" date="2011" name="BMC Genomics">
        <title>Mycoplasma mycoides, from mycoides Small Colony to capri. A microevolutionary perspective.</title>
        <authorList>
            <person name="Thiaucourt F."/>
            <person name="Manso-Silvan L."/>
            <person name="Salah W."/>
            <person name="Barbe V."/>
            <person name="Berger A."/>
            <person name="Jacob D."/>
            <person name="Breton M."/>
            <person name="Dupuy V."/>
            <person name="Lomenech A.M."/>
            <person name="Blanchard A."/>
            <person name="Sirand-Pugnet P."/>
        </authorList>
    </citation>
    <scope>NUCLEOTIDE SEQUENCE [LARGE SCALE GENOMIC DNA]</scope>
    <source>
        <strain evidence="3">95010</strain>
    </source>
</reference>
<feature type="region of interest" description="Disordered" evidence="1">
    <location>
        <begin position="30"/>
        <end position="80"/>
    </location>
</feature>